<dbReference type="InterPro" id="IPR003807">
    <property type="entry name" value="DUF202"/>
</dbReference>
<comment type="subcellular location">
    <subcellularLocation>
        <location evidence="1">Endomembrane system</location>
        <topology evidence="1">Multi-pass membrane protein</topology>
    </subcellularLocation>
</comment>
<evidence type="ECO:0000256" key="2">
    <source>
        <dbReference type="ARBA" id="ARBA00022692"/>
    </source>
</evidence>
<evidence type="ECO:0000256" key="4">
    <source>
        <dbReference type="ARBA" id="ARBA00023136"/>
    </source>
</evidence>
<evidence type="ECO:0000259" key="6">
    <source>
        <dbReference type="Pfam" id="PF02656"/>
    </source>
</evidence>
<organism evidence="7 8">
    <name type="scientific">Phytohabitans maris</name>
    <dbReference type="NCBI Taxonomy" id="3071409"/>
    <lineage>
        <taxon>Bacteria</taxon>
        <taxon>Bacillati</taxon>
        <taxon>Actinomycetota</taxon>
        <taxon>Actinomycetes</taxon>
        <taxon>Micromonosporales</taxon>
        <taxon>Micromonosporaceae</taxon>
    </lineage>
</organism>
<keyword evidence="2 5" id="KW-0812">Transmembrane</keyword>
<feature type="transmembrane region" description="Helical" evidence="5">
    <location>
        <begin position="86"/>
        <end position="107"/>
    </location>
</feature>
<name>A0ABU0ZBK0_9ACTN</name>
<keyword evidence="4 5" id="KW-0472">Membrane</keyword>
<feature type="transmembrane region" description="Helical" evidence="5">
    <location>
        <begin position="21"/>
        <end position="41"/>
    </location>
</feature>
<gene>
    <name evidence="7" type="ORF">RB614_04070</name>
</gene>
<sequence>MAAVTGSGSQRDPGLQPERTLLSWWRTALAVTAGGAVLLRYATPHTAPTVAAAGALAAAALATLLCARSRAADHRAGRLGAPPPRLVLGLTAATVTAGASAAALVLLA</sequence>
<dbReference type="EMBL" id="JAVHUY010000003">
    <property type="protein sequence ID" value="MDQ7903692.1"/>
    <property type="molecule type" value="Genomic_DNA"/>
</dbReference>
<feature type="transmembrane region" description="Helical" evidence="5">
    <location>
        <begin position="47"/>
        <end position="66"/>
    </location>
</feature>
<accession>A0ABU0ZBK0</accession>
<proteinExistence type="predicted"/>
<evidence type="ECO:0000256" key="3">
    <source>
        <dbReference type="ARBA" id="ARBA00022989"/>
    </source>
</evidence>
<dbReference type="Proteomes" id="UP001230908">
    <property type="component" value="Unassembled WGS sequence"/>
</dbReference>
<evidence type="ECO:0000313" key="8">
    <source>
        <dbReference type="Proteomes" id="UP001230908"/>
    </source>
</evidence>
<evidence type="ECO:0000256" key="5">
    <source>
        <dbReference type="SAM" id="Phobius"/>
    </source>
</evidence>
<feature type="domain" description="DUF202" evidence="6">
    <location>
        <begin position="12"/>
        <end position="72"/>
    </location>
</feature>
<protein>
    <submittedName>
        <fullName evidence="7">DUF202 domain-containing protein</fullName>
    </submittedName>
</protein>
<reference evidence="7 8" key="1">
    <citation type="submission" date="2023-08" db="EMBL/GenBank/DDBJ databases">
        <title>Phytohabitans sansha sp. nov., isolated from marine sediment.</title>
        <authorList>
            <person name="Zhao Y."/>
            <person name="Yi K."/>
        </authorList>
    </citation>
    <scope>NUCLEOTIDE SEQUENCE [LARGE SCALE GENOMIC DNA]</scope>
    <source>
        <strain evidence="7 8">ZYX-F-186</strain>
    </source>
</reference>
<dbReference type="RefSeq" id="WP_308710968.1">
    <property type="nucleotide sequence ID" value="NZ_JAVHUY010000003.1"/>
</dbReference>
<keyword evidence="3 5" id="KW-1133">Transmembrane helix</keyword>
<comment type="caution">
    <text evidence="7">The sequence shown here is derived from an EMBL/GenBank/DDBJ whole genome shotgun (WGS) entry which is preliminary data.</text>
</comment>
<dbReference type="Pfam" id="PF02656">
    <property type="entry name" value="DUF202"/>
    <property type="match status" value="1"/>
</dbReference>
<keyword evidence="8" id="KW-1185">Reference proteome</keyword>
<evidence type="ECO:0000313" key="7">
    <source>
        <dbReference type="EMBL" id="MDQ7903692.1"/>
    </source>
</evidence>
<evidence type="ECO:0000256" key="1">
    <source>
        <dbReference type="ARBA" id="ARBA00004127"/>
    </source>
</evidence>